<sequence length="168" mass="18554">LYSMWFVKNMAIRLSRTVLRCVPILLVAAFLPAPYSVTLPAGWTAGLLFVVSLLLGFLVLIAFSMLIYLSAFYTISSLGIRLLATSVVEFFAGGIIPLPFLPESIQPFFYALPFASMQNTPFLIYTGYMQGDQALWSMAVQCAWLAGLVLVGRLLMRRAFKKVVVQGG</sequence>
<proteinExistence type="predicted"/>
<reference evidence="2" key="2">
    <citation type="journal article" date="2021" name="PeerJ">
        <title>Extensive microbial diversity within the chicken gut microbiome revealed by metagenomics and culture.</title>
        <authorList>
            <person name="Gilroy R."/>
            <person name="Ravi A."/>
            <person name="Getino M."/>
            <person name="Pursley I."/>
            <person name="Horton D.L."/>
            <person name="Alikhan N.F."/>
            <person name="Baker D."/>
            <person name="Gharbi K."/>
            <person name="Hall N."/>
            <person name="Watson M."/>
            <person name="Adriaenssens E.M."/>
            <person name="Foster-Nyarko E."/>
            <person name="Jarju S."/>
            <person name="Secka A."/>
            <person name="Antonio M."/>
            <person name="Oren A."/>
            <person name="Chaudhuri R.R."/>
            <person name="La Ragione R."/>
            <person name="Hildebrand F."/>
            <person name="Pallen M.J."/>
        </authorList>
    </citation>
    <scope>NUCLEOTIDE SEQUENCE</scope>
    <source>
        <strain evidence="2">6086</strain>
    </source>
</reference>
<evidence type="ECO:0000313" key="2">
    <source>
        <dbReference type="EMBL" id="HIS79711.1"/>
    </source>
</evidence>
<dbReference type="InterPro" id="IPR010390">
    <property type="entry name" value="ABC-2_transporter-like"/>
</dbReference>
<dbReference type="Pfam" id="PF06182">
    <property type="entry name" value="ABC2_membrane_6"/>
    <property type="match status" value="1"/>
</dbReference>
<keyword evidence="1" id="KW-0812">Transmembrane</keyword>
<feature type="transmembrane region" description="Helical" evidence="1">
    <location>
        <begin position="80"/>
        <end position="100"/>
    </location>
</feature>
<keyword evidence="1" id="KW-1133">Transmembrane helix</keyword>
<comment type="caution">
    <text evidence="2">The sequence shown here is derived from an EMBL/GenBank/DDBJ whole genome shotgun (WGS) entry which is preliminary data.</text>
</comment>
<feature type="transmembrane region" description="Helical" evidence="1">
    <location>
        <begin position="46"/>
        <end position="68"/>
    </location>
</feature>
<accession>A0A9D1FTE8</accession>
<name>A0A9D1FTE8_9FIRM</name>
<evidence type="ECO:0000256" key="1">
    <source>
        <dbReference type="SAM" id="Phobius"/>
    </source>
</evidence>
<feature type="transmembrane region" description="Helical" evidence="1">
    <location>
        <begin position="134"/>
        <end position="156"/>
    </location>
</feature>
<dbReference type="PANTHER" id="PTHR36832">
    <property type="entry name" value="SLR1174 PROTEIN-RELATED"/>
    <property type="match status" value="1"/>
</dbReference>
<keyword evidence="1" id="KW-0472">Membrane</keyword>
<dbReference type="AlphaFoldDB" id="A0A9D1FTE8"/>
<dbReference type="Proteomes" id="UP000824141">
    <property type="component" value="Unassembled WGS sequence"/>
</dbReference>
<evidence type="ECO:0000313" key="3">
    <source>
        <dbReference type="Proteomes" id="UP000824141"/>
    </source>
</evidence>
<organism evidence="2 3">
    <name type="scientific">Candidatus Caccousia stercoris</name>
    <dbReference type="NCBI Taxonomy" id="2840723"/>
    <lineage>
        <taxon>Bacteria</taxon>
        <taxon>Bacillati</taxon>
        <taxon>Bacillota</taxon>
        <taxon>Clostridia</taxon>
        <taxon>Eubacteriales</taxon>
        <taxon>Oscillospiraceae</taxon>
        <taxon>Oscillospiraceae incertae sedis</taxon>
        <taxon>Candidatus Caccousia</taxon>
    </lineage>
</organism>
<dbReference type="PANTHER" id="PTHR36832:SF1">
    <property type="entry name" value="SLR1174 PROTEIN"/>
    <property type="match status" value="1"/>
</dbReference>
<feature type="non-terminal residue" evidence="2">
    <location>
        <position position="1"/>
    </location>
</feature>
<reference evidence="2" key="1">
    <citation type="submission" date="2020-10" db="EMBL/GenBank/DDBJ databases">
        <authorList>
            <person name="Gilroy R."/>
        </authorList>
    </citation>
    <scope>NUCLEOTIDE SEQUENCE</scope>
    <source>
        <strain evidence="2">6086</strain>
    </source>
</reference>
<protein>
    <submittedName>
        <fullName evidence="2">ABC-2 family transporter protein</fullName>
    </submittedName>
</protein>
<dbReference type="EMBL" id="DVJM01000224">
    <property type="protein sequence ID" value="HIS79711.1"/>
    <property type="molecule type" value="Genomic_DNA"/>
</dbReference>
<gene>
    <name evidence="2" type="ORF">IAD03_10120</name>
</gene>